<feature type="domain" description="TonB-dependent receptor-like beta-barrel" evidence="9">
    <location>
        <begin position="101"/>
        <end position="384"/>
    </location>
</feature>
<evidence type="ECO:0000256" key="5">
    <source>
        <dbReference type="ARBA" id="ARBA00023077"/>
    </source>
</evidence>
<evidence type="ECO:0000256" key="8">
    <source>
        <dbReference type="ARBA" id="ARBA00023237"/>
    </source>
</evidence>
<dbReference type="SUPFAM" id="SSF56935">
    <property type="entry name" value="Porins"/>
    <property type="match status" value="1"/>
</dbReference>
<dbReference type="InterPro" id="IPR036942">
    <property type="entry name" value="Beta-barrel_TonB_sf"/>
</dbReference>
<accession>A0A0F9AIH1</accession>
<feature type="non-terminal residue" evidence="10">
    <location>
        <position position="398"/>
    </location>
</feature>
<keyword evidence="5" id="KW-0798">TonB box</keyword>
<evidence type="ECO:0000256" key="6">
    <source>
        <dbReference type="ARBA" id="ARBA00023136"/>
    </source>
</evidence>
<sequence length="398" mass="44828">TDPPAITTIEDKKNDGIYTSFDFRSIIDEVSSFEMNASFNRQKSRLHLTACGPQAFSIPEGFDLYLIDQDLAFNSILNIPVSEEPVGEEAIIAENINNYYTTYGTDLYSFLCIASNSDTTSERSDIETQYNISNGPLDVALGAATTVIRVDSQAYFSGINEQESYRIFAQSSYSGETMTLNSGALVQKSSNIDEAVLSWRTGVNWHVKNNQMIRFLVSSNYRIPSLMETDRFWTLSGPLVDQSQSFAWGAKSSRIYISSMGNHELEPEKIYSRSIGYYTSTDDITFDIKLFYDEIHNPVLDELRFIHGAKNPVNGDSFTLKGAETEIKLNLSSSLSVHINYSYLDNNSTSYAETSLHSRHAGSFAATYEYSPQHNYTFIYVGNDTISGFTYDRFDLIW</sequence>
<comment type="caution">
    <text evidence="10">The sequence shown here is derived from an EMBL/GenBank/DDBJ whole genome shotgun (WGS) entry which is preliminary data.</text>
</comment>
<proteinExistence type="predicted"/>
<keyword evidence="3" id="KW-0812">Transmembrane</keyword>
<comment type="subcellular location">
    <subcellularLocation>
        <location evidence="1">Cell outer membrane</location>
        <topology evidence="1">Multi-pass membrane protein</topology>
    </subcellularLocation>
</comment>
<dbReference type="GO" id="GO:0015344">
    <property type="term" value="F:siderophore uptake transmembrane transporter activity"/>
    <property type="evidence" value="ECO:0007669"/>
    <property type="project" value="TreeGrafter"/>
</dbReference>
<protein>
    <recommendedName>
        <fullName evidence="9">TonB-dependent receptor-like beta-barrel domain-containing protein</fullName>
    </recommendedName>
</protein>
<evidence type="ECO:0000256" key="1">
    <source>
        <dbReference type="ARBA" id="ARBA00004571"/>
    </source>
</evidence>
<dbReference type="AlphaFoldDB" id="A0A0F9AIH1"/>
<keyword evidence="7" id="KW-0675">Receptor</keyword>
<dbReference type="EMBL" id="LAZR01054561">
    <property type="protein sequence ID" value="KKK78279.1"/>
    <property type="molecule type" value="Genomic_DNA"/>
</dbReference>
<evidence type="ECO:0000256" key="3">
    <source>
        <dbReference type="ARBA" id="ARBA00022692"/>
    </source>
</evidence>
<keyword evidence="8" id="KW-0998">Cell outer membrane</keyword>
<dbReference type="PANTHER" id="PTHR30069:SF29">
    <property type="entry name" value="HEMOGLOBIN AND HEMOGLOBIN-HAPTOGLOBIN-BINDING PROTEIN 1-RELATED"/>
    <property type="match status" value="1"/>
</dbReference>
<keyword evidence="6" id="KW-0472">Membrane</keyword>
<keyword evidence="2" id="KW-0813">Transport</keyword>
<name>A0A0F9AIH1_9ZZZZ</name>
<organism evidence="10">
    <name type="scientific">marine sediment metagenome</name>
    <dbReference type="NCBI Taxonomy" id="412755"/>
    <lineage>
        <taxon>unclassified sequences</taxon>
        <taxon>metagenomes</taxon>
        <taxon>ecological metagenomes</taxon>
    </lineage>
</organism>
<dbReference type="GO" id="GO:0009279">
    <property type="term" value="C:cell outer membrane"/>
    <property type="evidence" value="ECO:0007669"/>
    <property type="project" value="UniProtKB-SubCell"/>
</dbReference>
<dbReference type="PANTHER" id="PTHR30069">
    <property type="entry name" value="TONB-DEPENDENT OUTER MEMBRANE RECEPTOR"/>
    <property type="match status" value="1"/>
</dbReference>
<gene>
    <name evidence="10" type="ORF">LCGC14_2845160</name>
</gene>
<dbReference type="InterPro" id="IPR039426">
    <property type="entry name" value="TonB-dep_rcpt-like"/>
</dbReference>
<evidence type="ECO:0000313" key="10">
    <source>
        <dbReference type="EMBL" id="KKK78279.1"/>
    </source>
</evidence>
<keyword evidence="4" id="KW-0732">Signal</keyword>
<dbReference type="Gene3D" id="2.40.170.20">
    <property type="entry name" value="TonB-dependent receptor, beta-barrel domain"/>
    <property type="match status" value="1"/>
</dbReference>
<evidence type="ECO:0000256" key="2">
    <source>
        <dbReference type="ARBA" id="ARBA00022448"/>
    </source>
</evidence>
<evidence type="ECO:0000256" key="7">
    <source>
        <dbReference type="ARBA" id="ARBA00023170"/>
    </source>
</evidence>
<dbReference type="Pfam" id="PF00593">
    <property type="entry name" value="TonB_dep_Rec_b-barrel"/>
    <property type="match status" value="1"/>
</dbReference>
<evidence type="ECO:0000256" key="4">
    <source>
        <dbReference type="ARBA" id="ARBA00022729"/>
    </source>
</evidence>
<dbReference type="InterPro" id="IPR000531">
    <property type="entry name" value="Beta-barrel_TonB"/>
</dbReference>
<feature type="non-terminal residue" evidence="10">
    <location>
        <position position="1"/>
    </location>
</feature>
<evidence type="ECO:0000259" key="9">
    <source>
        <dbReference type="Pfam" id="PF00593"/>
    </source>
</evidence>
<dbReference type="GO" id="GO:0044718">
    <property type="term" value="P:siderophore transmembrane transport"/>
    <property type="evidence" value="ECO:0007669"/>
    <property type="project" value="TreeGrafter"/>
</dbReference>
<reference evidence="10" key="1">
    <citation type="journal article" date="2015" name="Nature">
        <title>Complex archaea that bridge the gap between prokaryotes and eukaryotes.</title>
        <authorList>
            <person name="Spang A."/>
            <person name="Saw J.H."/>
            <person name="Jorgensen S.L."/>
            <person name="Zaremba-Niedzwiedzka K."/>
            <person name="Martijn J."/>
            <person name="Lind A.E."/>
            <person name="van Eijk R."/>
            <person name="Schleper C."/>
            <person name="Guy L."/>
            <person name="Ettema T.J."/>
        </authorList>
    </citation>
    <scope>NUCLEOTIDE SEQUENCE</scope>
</reference>